<sequence>MSAPSPSLPPSRPEARLAASVPESVPHSVPESVPGSVPGCVPDRVPGAAPGSVPASTPVPAPTSAPASAPVPVPASVSVARLAARFAGRFSAQTVQAVLADSYRRLAETATVTAYLPVLAERFTAERLEALAHVRAPRGARKLPRVLFVCSRNAGRSQLAAALLRHRAGDRVTVSCAGTRPAARIEPYVAQVLIEAGAAPTAAYPKPLADEVVAAADVVITMGCGDACPVLFGKTYLDWPVPDPADAPIAVVRRIRDDINTRVTALLDRLPSTSTPIPPASAS</sequence>
<name>A0A6L6X8Y4_9ACTN</name>
<feature type="compositionally biased region" description="Low complexity" evidence="2">
    <location>
        <begin position="45"/>
        <end position="56"/>
    </location>
</feature>
<dbReference type="SMART" id="SM00226">
    <property type="entry name" value="LMWPc"/>
    <property type="match status" value="1"/>
</dbReference>
<dbReference type="InterPro" id="IPR023485">
    <property type="entry name" value="Ptyr_pPase"/>
</dbReference>
<dbReference type="Pfam" id="PF21234">
    <property type="entry name" value="Phosphatase-like_N"/>
    <property type="match status" value="1"/>
</dbReference>
<dbReference type="EMBL" id="WPNZ01000032">
    <property type="protein sequence ID" value="MVO90338.1"/>
    <property type="molecule type" value="Genomic_DNA"/>
</dbReference>
<dbReference type="PANTHER" id="PTHR43428:SF1">
    <property type="entry name" value="ARSENATE REDUCTASE"/>
    <property type="match status" value="1"/>
</dbReference>
<dbReference type="GO" id="GO:0046685">
    <property type="term" value="P:response to arsenic-containing substance"/>
    <property type="evidence" value="ECO:0007669"/>
    <property type="project" value="UniProtKB-KW"/>
</dbReference>
<evidence type="ECO:0000313" key="5">
    <source>
        <dbReference type="Proteomes" id="UP000483802"/>
    </source>
</evidence>
<feature type="region of interest" description="Disordered" evidence="2">
    <location>
        <begin position="1"/>
        <end position="70"/>
    </location>
</feature>
<dbReference type="Proteomes" id="UP000483802">
    <property type="component" value="Unassembled WGS sequence"/>
</dbReference>
<dbReference type="SUPFAM" id="SSF52788">
    <property type="entry name" value="Phosphotyrosine protein phosphatases I"/>
    <property type="match status" value="1"/>
</dbReference>
<evidence type="ECO:0000259" key="3">
    <source>
        <dbReference type="SMART" id="SM00226"/>
    </source>
</evidence>
<evidence type="ECO:0000256" key="1">
    <source>
        <dbReference type="ARBA" id="ARBA00022849"/>
    </source>
</evidence>
<feature type="compositionally biased region" description="Pro residues" evidence="2">
    <location>
        <begin position="1"/>
        <end position="12"/>
    </location>
</feature>
<dbReference type="NCBIfam" id="NF046112">
    <property type="entry name" value="MSMEG_6209_Nter"/>
    <property type="match status" value="1"/>
</dbReference>
<dbReference type="Pfam" id="PF01451">
    <property type="entry name" value="LMWPc"/>
    <property type="match status" value="1"/>
</dbReference>
<proteinExistence type="predicted"/>
<dbReference type="CDD" id="cd16345">
    <property type="entry name" value="LMWP_ArsC"/>
    <property type="match status" value="1"/>
</dbReference>
<evidence type="ECO:0000313" key="4">
    <source>
        <dbReference type="EMBL" id="MVO90338.1"/>
    </source>
</evidence>
<comment type="caution">
    <text evidence="4">The sequence shown here is derived from an EMBL/GenBank/DDBJ whole genome shotgun (WGS) entry which is preliminary data.</text>
</comment>
<accession>A0A6L6X8Y4</accession>
<gene>
    <name evidence="4" type="ORF">GPA10_37720</name>
</gene>
<dbReference type="Gene3D" id="3.40.50.2300">
    <property type="match status" value="1"/>
</dbReference>
<protein>
    <submittedName>
        <fullName evidence="4">Arsenate reductase ArsC</fullName>
    </submittedName>
</protein>
<feature type="compositionally biased region" description="Pro residues" evidence="2">
    <location>
        <begin position="57"/>
        <end position="70"/>
    </location>
</feature>
<dbReference type="Gene3D" id="1.10.8.1060">
    <property type="entry name" value="Corynebacterium glutamicum thioredoxin-dependent arsenate reductase, N-terminal domain"/>
    <property type="match status" value="1"/>
</dbReference>
<keyword evidence="5" id="KW-1185">Reference proteome</keyword>
<dbReference type="InterPro" id="IPR036196">
    <property type="entry name" value="Ptyr_pPase_sf"/>
</dbReference>
<organism evidence="4 5">
    <name type="scientific">Streptomyces typhae</name>
    <dbReference type="NCBI Taxonomy" id="2681492"/>
    <lineage>
        <taxon>Bacteria</taxon>
        <taxon>Bacillati</taxon>
        <taxon>Actinomycetota</taxon>
        <taxon>Actinomycetes</taxon>
        <taxon>Kitasatosporales</taxon>
        <taxon>Streptomycetaceae</taxon>
        <taxon>Streptomyces</taxon>
    </lineage>
</organism>
<dbReference type="InterPro" id="IPR048716">
    <property type="entry name" value="Phosphatase-like_N"/>
</dbReference>
<feature type="domain" description="Phosphotyrosine protein phosphatase I" evidence="3">
    <location>
        <begin position="144"/>
        <end position="269"/>
    </location>
</feature>
<reference evidence="4 5" key="1">
    <citation type="submission" date="2019-11" db="EMBL/GenBank/DDBJ databases">
        <title>Streptomyces typhae sp. nov., a novel endophytic actinomycete isolated from the root of cattail pollen (Typha angustifolia L.).</title>
        <authorList>
            <person name="Peng C."/>
        </authorList>
    </citation>
    <scope>NUCLEOTIDE SEQUENCE [LARGE SCALE GENOMIC DNA]</scope>
    <source>
        <strain evidence="5">p1417</strain>
    </source>
</reference>
<dbReference type="PANTHER" id="PTHR43428">
    <property type="entry name" value="ARSENATE REDUCTASE"/>
    <property type="match status" value="1"/>
</dbReference>
<dbReference type="AlphaFoldDB" id="A0A6L6X8Y4"/>
<evidence type="ECO:0000256" key="2">
    <source>
        <dbReference type="SAM" id="MobiDB-lite"/>
    </source>
</evidence>
<keyword evidence="1" id="KW-0059">Arsenical resistance</keyword>